<dbReference type="EMBL" id="QKYT01000262">
    <property type="protein sequence ID" value="RIA88448.1"/>
    <property type="molecule type" value="Genomic_DNA"/>
</dbReference>
<protein>
    <submittedName>
        <fullName evidence="1">Uncharacterized protein</fullName>
    </submittedName>
</protein>
<comment type="caution">
    <text evidence="1">The sequence shown here is derived from an EMBL/GenBank/DDBJ whole genome shotgun (WGS) entry which is preliminary data.</text>
</comment>
<evidence type="ECO:0000313" key="2">
    <source>
        <dbReference type="Proteomes" id="UP000265703"/>
    </source>
</evidence>
<name>A0A397SR26_9GLOM</name>
<dbReference type="Proteomes" id="UP000265703">
    <property type="component" value="Unassembled WGS sequence"/>
</dbReference>
<dbReference type="AlphaFoldDB" id="A0A397SR26"/>
<accession>A0A397SR26</accession>
<gene>
    <name evidence="1" type="ORF">C1645_826301</name>
</gene>
<evidence type="ECO:0000313" key="1">
    <source>
        <dbReference type="EMBL" id="RIA88448.1"/>
    </source>
</evidence>
<reference evidence="1 2" key="1">
    <citation type="submission" date="2018-06" db="EMBL/GenBank/DDBJ databases">
        <title>Comparative genomics reveals the genomic features of Rhizophagus irregularis, R. cerebriforme, R. diaphanum and Gigaspora rosea, and their symbiotic lifestyle signature.</title>
        <authorList>
            <person name="Morin E."/>
            <person name="San Clemente H."/>
            <person name="Chen E.C.H."/>
            <person name="De La Providencia I."/>
            <person name="Hainaut M."/>
            <person name="Kuo A."/>
            <person name="Kohler A."/>
            <person name="Murat C."/>
            <person name="Tang N."/>
            <person name="Roy S."/>
            <person name="Loubradou J."/>
            <person name="Henrissat B."/>
            <person name="Grigoriev I.V."/>
            <person name="Corradi N."/>
            <person name="Roux C."/>
            <person name="Martin F.M."/>
        </authorList>
    </citation>
    <scope>NUCLEOTIDE SEQUENCE [LARGE SCALE GENOMIC DNA]</scope>
    <source>
        <strain evidence="1 2">DAOM 227022</strain>
    </source>
</reference>
<keyword evidence="2" id="KW-1185">Reference proteome</keyword>
<sequence>MFTLYKYNNISFDHHSNYTNEILGGTLHLNNFISFQHNEYIKNQLRGRSIICSFNNPSTLSNHNILCANYLPSYLPIIINTKRISSCERSIIIPLYELHEIVKHHILFFNNIISYIPPSIPSIPDFSSDFISTLMDDSSIKNELFNLQRQLSLSRVLEFYTDGSLINPSSSLCSMTCGFIQTNSLAPSIQFLTKITNWPSAFRAELAAVQAHAFDRFNNTIDALVKNQHTSTSSITFLPQNLHIHSIIPKWNNILIDTHLRKFLTQISNCHNFESFINLHRNSKYRSHISEIHWDATFQYFDSDSESKLITNFTSSYRKSHKIKF</sequence>
<organism evidence="1 2">
    <name type="scientific">Glomus cerebriforme</name>
    <dbReference type="NCBI Taxonomy" id="658196"/>
    <lineage>
        <taxon>Eukaryota</taxon>
        <taxon>Fungi</taxon>
        <taxon>Fungi incertae sedis</taxon>
        <taxon>Mucoromycota</taxon>
        <taxon>Glomeromycotina</taxon>
        <taxon>Glomeromycetes</taxon>
        <taxon>Glomerales</taxon>
        <taxon>Glomeraceae</taxon>
        <taxon>Glomus</taxon>
    </lineage>
</organism>
<proteinExistence type="predicted"/>